<dbReference type="EMBL" id="BAAAPC010000025">
    <property type="protein sequence ID" value="GAA2012912.1"/>
    <property type="molecule type" value="Genomic_DNA"/>
</dbReference>
<dbReference type="Gene3D" id="2.60.120.10">
    <property type="entry name" value="Jelly Rolls"/>
    <property type="match status" value="1"/>
</dbReference>
<feature type="domain" description="DUF985" evidence="1">
    <location>
        <begin position="138"/>
        <end position="272"/>
    </location>
</feature>
<reference evidence="2 3" key="1">
    <citation type="journal article" date="2019" name="Int. J. Syst. Evol. Microbiol.">
        <title>The Global Catalogue of Microorganisms (GCM) 10K type strain sequencing project: providing services to taxonomists for standard genome sequencing and annotation.</title>
        <authorList>
            <consortium name="The Broad Institute Genomics Platform"/>
            <consortium name="The Broad Institute Genome Sequencing Center for Infectious Disease"/>
            <person name="Wu L."/>
            <person name="Ma J."/>
        </authorList>
    </citation>
    <scope>NUCLEOTIDE SEQUENCE [LARGE SCALE GENOMIC DNA]</scope>
    <source>
        <strain evidence="2 3">JCM 15313</strain>
    </source>
</reference>
<proteinExistence type="predicted"/>
<dbReference type="PANTHER" id="PTHR33387:SF3">
    <property type="entry name" value="DUF985 DOMAIN-CONTAINING PROTEIN"/>
    <property type="match status" value="1"/>
</dbReference>
<dbReference type="Gene3D" id="3.20.170.20">
    <property type="entry name" value="Protein of unknown function DUF952"/>
    <property type="match status" value="1"/>
</dbReference>
<gene>
    <name evidence="2" type="ORF">GCM10009799_46570</name>
</gene>
<evidence type="ECO:0000313" key="3">
    <source>
        <dbReference type="Proteomes" id="UP001501585"/>
    </source>
</evidence>
<dbReference type="InterPro" id="IPR009297">
    <property type="entry name" value="DUF952"/>
</dbReference>
<keyword evidence="3" id="KW-1185">Reference proteome</keyword>
<dbReference type="InterPro" id="IPR011051">
    <property type="entry name" value="RmlC_Cupin_sf"/>
</dbReference>
<dbReference type="Pfam" id="PF06172">
    <property type="entry name" value="Cupin_5"/>
    <property type="match status" value="1"/>
</dbReference>
<dbReference type="PANTHER" id="PTHR33387">
    <property type="entry name" value="RMLC-LIKE JELLY ROLL FOLD PROTEIN"/>
    <property type="match status" value="1"/>
</dbReference>
<sequence>MPLGSVRRGHDTGVMSYVLHMTDLREWRRGEGDLEPESLKTEGFVHASPDEPTLLAVANAFYAGVRAPQAVLVIDTGLLDAEVRWEAANPAPPPGVRPEVQFPHIYGPVPRKAVIGVRYLRREPDGVFSAVQHRGATAEELDLIPHPEGGWYRSTWRSRHTLRPEGYPGERNAASGTLFMLGPRERSRWHRLRSDEMWVFNCGGPIELTFGGTGERPVVDSRVTLGPHIEAGQVVQALVPAGTWQTAHPITSREGVISLFVSPGFSWDDFELPSDG</sequence>
<dbReference type="Proteomes" id="UP001501585">
    <property type="component" value="Unassembled WGS sequence"/>
</dbReference>
<dbReference type="InterPro" id="IPR039935">
    <property type="entry name" value="YML079W-like"/>
</dbReference>
<dbReference type="SUPFAM" id="SSF56399">
    <property type="entry name" value="ADP-ribosylation"/>
    <property type="match status" value="1"/>
</dbReference>
<evidence type="ECO:0000313" key="2">
    <source>
        <dbReference type="EMBL" id="GAA2012912.1"/>
    </source>
</evidence>
<dbReference type="CDD" id="cd06121">
    <property type="entry name" value="cupin_YML079wp"/>
    <property type="match status" value="1"/>
</dbReference>
<protein>
    <recommendedName>
        <fullName evidence="1">DUF985 domain-containing protein</fullName>
    </recommendedName>
</protein>
<dbReference type="Pfam" id="PF06108">
    <property type="entry name" value="DUF952"/>
    <property type="match status" value="1"/>
</dbReference>
<accession>A0ABN2TMG5</accession>
<name>A0ABN2TMG5_9ACTN</name>
<dbReference type="InterPro" id="IPR009327">
    <property type="entry name" value="Cupin_DUF985"/>
</dbReference>
<evidence type="ECO:0000259" key="1">
    <source>
        <dbReference type="Pfam" id="PF06172"/>
    </source>
</evidence>
<dbReference type="InterPro" id="IPR014710">
    <property type="entry name" value="RmlC-like_jellyroll"/>
</dbReference>
<organism evidence="2 3">
    <name type="scientific">Nocardiopsis rhodophaea</name>
    <dbReference type="NCBI Taxonomy" id="280238"/>
    <lineage>
        <taxon>Bacteria</taxon>
        <taxon>Bacillati</taxon>
        <taxon>Actinomycetota</taxon>
        <taxon>Actinomycetes</taxon>
        <taxon>Streptosporangiales</taxon>
        <taxon>Nocardiopsidaceae</taxon>
        <taxon>Nocardiopsis</taxon>
    </lineage>
</organism>
<comment type="caution">
    <text evidence="2">The sequence shown here is derived from an EMBL/GenBank/DDBJ whole genome shotgun (WGS) entry which is preliminary data.</text>
</comment>
<dbReference type="SUPFAM" id="SSF51182">
    <property type="entry name" value="RmlC-like cupins"/>
    <property type="match status" value="1"/>
</dbReference>